<dbReference type="InterPro" id="IPR036895">
    <property type="entry name" value="Uracil-DNA_glycosylase-like_sf"/>
</dbReference>
<dbReference type="CDD" id="cd10027">
    <property type="entry name" value="UDG-F1-like"/>
    <property type="match status" value="1"/>
</dbReference>
<dbReference type="RefSeq" id="WP_184152285.1">
    <property type="nucleotide sequence ID" value="NZ_JACHFM010000003.1"/>
</dbReference>
<evidence type="ECO:0000256" key="7">
    <source>
        <dbReference type="ARBA" id="ARBA00022801"/>
    </source>
</evidence>
<feature type="active site" description="Proton acceptor" evidence="9 10">
    <location>
        <position position="62"/>
    </location>
</feature>
<keyword evidence="13" id="KW-0326">Glycosidase</keyword>
<dbReference type="GO" id="GO:0004844">
    <property type="term" value="F:uracil DNA N-glycosylase activity"/>
    <property type="evidence" value="ECO:0007669"/>
    <property type="project" value="UniProtKB-UniRule"/>
</dbReference>
<evidence type="ECO:0000313" key="14">
    <source>
        <dbReference type="Proteomes" id="UP000549457"/>
    </source>
</evidence>
<evidence type="ECO:0000256" key="4">
    <source>
        <dbReference type="ARBA" id="ARBA00012030"/>
    </source>
</evidence>
<dbReference type="AlphaFoldDB" id="A0A840SK13"/>
<dbReference type="Proteomes" id="UP000549457">
    <property type="component" value="Unassembled WGS sequence"/>
</dbReference>
<comment type="subcellular location">
    <subcellularLocation>
        <location evidence="9">Cytoplasm</location>
    </subcellularLocation>
</comment>
<comment type="caution">
    <text evidence="13">The sequence shown here is derived from an EMBL/GenBank/DDBJ whole genome shotgun (WGS) entry which is preliminary data.</text>
</comment>
<protein>
    <recommendedName>
        <fullName evidence="5 9">Uracil-DNA glycosylase</fullName>
        <shortName evidence="9">UDG</shortName>
        <ecNumber evidence="4 9">3.2.2.27</ecNumber>
    </recommendedName>
</protein>
<dbReference type="EMBL" id="JACHFM010000003">
    <property type="protein sequence ID" value="MBB5223469.1"/>
    <property type="molecule type" value="Genomic_DNA"/>
</dbReference>
<dbReference type="HAMAP" id="MF_00148">
    <property type="entry name" value="UDG"/>
    <property type="match status" value="1"/>
</dbReference>
<dbReference type="SMART" id="SM00987">
    <property type="entry name" value="UreE_C"/>
    <property type="match status" value="1"/>
</dbReference>
<comment type="similarity">
    <text evidence="3 9 11">Belongs to the uracil-DNA glycosylase (UDG) superfamily. UNG family.</text>
</comment>
<evidence type="ECO:0000256" key="6">
    <source>
        <dbReference type="ARBA" id="ARBA00022763"/>
    </source>
</evidence>
<dbReference type="PANTHER" id="PTHR11264:SF0">
    <property type="entry name" value="URACIL-DNA GLYCOSYLASE"/>
    <property type="match status" value="1"/>
</dbReference>
<evidence type="ECO:0000256" key="1">
    <source>
        <dbReference type="ARBA" id="ARBA00001400"/>
    </source>
</evidence>
<dbReference type="InterPro" id="IPR002043">
    <property type="entry name" value="UDG_fam1"/>
</dbReference>
<proteinExistence type="inferred from homology"/>
<dbReference type="NCBIfam" id="NF003588">
    <property type="entry name" value="PRK05254.1-1"/>
    <property type="match status" value="1"/>
</dbReference>
<keyword evidence="7 9" id="KW-0378">Hydrolase</keyword>
<dbReference type="NCBIfam" id="TIGR00628">
    <property type="entry name" value="ung"/>
    <property type="match status" value="1"/>
</dbReference>
<dbReference type="SMART" id="SM00986">
    <property type="entry name" value="UDG"/>
    <property type="match status" value="1"/>
</dbReference>
<dbReference type="PANTHER" id="PTHR11264">
    <property type="entry name" value="URACIL-DNA GLYCOSYLASE"/>
    <property type="match status" value="1"/>
</dbReference>
<keyword evidence="9" id="KW-0963">Cytoplasm</keyword>
<dbReference type="GO" id="GO:0097510">
    <property type="term" value="P:base-excision repair, AP site formation via deaminated base removal"/>
    <property type="evidence" value="ECO:0007669"/>
    <property type="project" value="TreeGrafter"/>
</dbReference>
<organism evidence="13 14">
    <name type="scientific">Amaricoccus macauensis</name>
    <dbReference type="NCBI Taxonomy" id="57001"/>
    <lineage>
        <taxon>Bacteria</taxon>
        <taxon>Pseudomonadati</taxon>
        <taxon>Pseudomonadota</taxon>
        <taxon>Alphaproteobacteria</taxon>
        <taxon>Rhodobacterales</taxon>
        <taxon>Paracoccaceae</taxon>
        <taxon>Amaricoccus</taxon>
    </lineage>
</organism>
<evidence type="ECO:0000256" key="2">
    <source>
        <dbReference type="ARBA" id="ARBA00002631"/>
    </source>
</evidence>
<dbReference type="SUPFAM" id="SSF52141">
    <property type="entry name" value="Uracil-DNA glycosylase-like"/>
    <property type="match status" value="1"/>
</dbReference>
<dbReference type="NCBIfam" id="NF003592">
    <property type="entry name" value="PRK05254.1-5"/>
    <property type="match status" value="1"/>
</dbReference>
<dbReference type="InterPro" id="IPR018085">
    <property type="entry name" value="Ura-DNA_Glyclase_AS"/>
</dbReference>
<evidence type="ECO:0000256" key="9">
    <source>
        <dbReference type="HAMAP-Rule" id="MF_00148"/>
    </source>
</evidence>
<dbReference type="Pfam" id="PF03167">
    <property type="entry name" value="UDG"/>
    <property type="match status" value="1"/>
</dbReference>
<evidence type="ECO:0000313" key="13">
    <source>
        <dbReference type="EMBL" id="MBB5223469.1"/>
    </source>
</evidence>
<comment type="catalytic activity">
    <reaction evidence="1 9 11">
        <text>Hydrolyzes single-stranded DNA or mismatched double-stranded DNA and polynucleotides, releasing free uracil.</text>
        <dbReference type="EC" id="3.2.2.27"/>
    </reaction>
</comment>
<evidence type="ECO:0000256" key="10">
    <source>
        <dbReference type="PROSITE-ProRule" id="PRU10072"/>
    </source>
</evidence>
<sequence>MPPPPAWAVALAPVAPQIAELEARVAEARAAGRPIAPGEVDVWRALALTPPEAVRVVILGQDPYPTPGHADGLAFSVRPGVAPPRSLRNVFRELGDDLGIREPGTGSLEAWARQGVLLLNTALTVEEGAANAHARWGWGPVTDAIIDAASSGPPSVFVLWGRQAQAKAPRVAPRHTVLASAHPSPLSARTGFFGSRPFSRANAALVASGRGAIDWQL</sequence>
<dbReference type="PROSITE" id="PS00130">
    <property type="entry name" value="U_DNA_GLYCOSYLASE"/>
    <property type="match status" value="1"/>
</dbReference>
<gene>
    <name evidence="9" type="primary">ung</name>
    <name evidence="13" type="ORF">HNP73_003416</name>
</gene>
<dbReference type="NCBIfam" id="NF003589">
    <property type="entry name" value="PRK05254.1-2"/>
    <property type="match status" value="1"/>
</dbReference>
<evidence type="ECO:0000259" key="12">
    <source>
        <dbReference type="SMART" id="SM00986"/>
    </source>
</evidence>
<dbReference type="EC" id="3.2.2.27" evidence="4 9"/>
<feature type="domain" description="Uracil-DNA glycosylase-like" evidence="12">
    <location>
        <begin position="47"/>
        <end position="205"/>
    </location>
</feature>
<accession>A0A840SK13</accession>
<keyword evidence="8 9" id="KW-0234">DNA repair</keyword>
<name>A0A840SK13_9RHOB</name>
<dbReference type="GO" id="GO:0005737">
    <property type="term" value="C:cytoplasm"/>
    <property type="evidence" value="ECO:0007669"/>
    <property type="project" value="UniProtKB-SubCell"/>
</dbReference>
<evidence type="ECO:0000256" key="3">
    <source>
        <dbReference type="ARBA" id="ARBA00008184"/>
    </source>
</evidence>
<evidence type="ECO:0000256" key="11">
    <source>
        <dbReference type="RuleBase" id="RU003780"/>
    </source>
</evidence>
<evidence type="ECO:0000256" key="5">
    <source>
        <dbReference type="ARBA" id="ARBA00018429"/>
    </source>
</evidence>
<keyword evidence="6 9" id="KW-0227">DNA damage</keyword>
<reference evidence="13 14" key="1">
    <citation type="submission" date="2020-08" db="EMBL/GenBank/DDBJ databases">
        <title>Genomic Encyclopedia of Type Strains, Phase IV (KMG-IV): sequencing the most valuable type-strain genomes for metagenomic binning, comparative biology and taxonomic classification.</title>
        <authorList>
            <person name="Goeker M."/>
        </authorList>
    </citation>
    <scope>NUCLEOTIDE SEQUENCE [LARGE SCALE GENOMIC DNA]</scope>
    <source>
        <strain evidence="13 14">DSM 101730</strain>
    </source>
</reference>
<evidence type="ECO:0000256" key="8">
    <source>
        <dbReference type="ARBA" id="ARBA00023204"/>
    </source>
</evidence>
<dbReference type="InterPro" id="IPR005122">
    <property type="entry name" value="Uracil-DNA_glycosylase-like"/>
</dbReference>
<comment type="function">
    <text evidence="2 9 11">Excises uracil residues from the DNA which can arise as a result of misincorporation of dUMP residues by DNA polymerase or due to deamination of cytosine.</text>
</comment>
<dbReference type="Gene3D" id="3.40.470.10">
    <property type="entry name" value="Uracil-DNA glycosylase-like domain"/>
    <property type="match status" value="1"/>
</dbReference>
<keyword evidence="14" id="KW-1185">Reference proteome</keyword>